<gene>
    <name evidence="1" type="ORF">SDC9_175628</name>
</gene>
<evidence type="ECO:0000313" key="1">
    <source>
        <dbReference type="EMBL" id="MPN28188.1"/>
    </source>
</evidence>
<proteinExistence type="predicted"/>
<comment type="caution">
    <text evidence="1">The sequence shown here is derived from an EMBL/GenBank/DDBJ whole genome shotgun (WGS) entry which is preliminary data.</text>
</comment>
<dbReference type="InterPro" id="IPR021229">
    <property type="entry name" value="DUF2800"/>
</dbReference>
<accession>A0A645GMP7</accession>
<sequence length="55" mass="6218">MTEMQKLMGKAKFEELLGDLIFKPPGKPTLVPNSDKRPAINVVNAKNEFNEIMED</sequence>
<reference evidence="1" key="1">
    <citation type="submission" date="2019-08" db="EMBL/GenBank/DDBJ databases">
        <authorList>
            <person name="Kucharzyk K."/>
            <person name="Murdoch R.W."/>
            <person name="Higgins S."/>
            <person name="Loffler F."/>
        </authorList>
    </citation>
    <scope>NUCLEOTIDE SEQUENCE</scope>
</reference>
<protein>
    <submittedName>
        <fullName evidence="1">Uncharacterized protein</fullName>
    </submittedName>
</protein>
<name>A0A645GMP7_9ZZZZ</name>
<dbReference type="EMBL" id="VSSQ01078375">
    <property type="protein sequence ID" value="MPN28188.1"/>
    <property type="molecule type" value="Genomic_DNA"/>
</dbReference>
<dbReference type="Pfam" id="PF10926">
    <property type="entry name" value="DUF2800"/>
    <property type="match status" value="1"/>
</dbReference>
<dbReference type="AlphaFoldDB" id="A0A645GMP7"/>
<organism evidence="1">
    <name type="scientific">bioreactor metagenome</name>
    <dbReference type="NCBI Taxonomy" id="1076179"/>
    <lineage>
        <taxon>unclassified sequences</taxon>
        <taxon>metagenomes</taxon>
        <taxon>ecological metagenomes</taxon>
    </lineage>
</organism>